<dbReference type="Proteomes" id="UP000672526">
    <property type="component" value="Unassembled WGS sequence"/>
</dbReference>
<name>A0ABM8QTC0_9BURK</name>
<dbReference type="EMBL" id="CAJNBK010000002">
    <property type="protein sequence ID" value="CAE6714297.1"/>
    <property type="molecule type" value="Genomic_DNA"/>
</dbReference>
<gene>
    <name evidence="1" type="ORF">R69888_01298</name>
</gene>
<organism evidence="1 2">
    <name type="scientific">Paraburkholderia haematera</name>
    <dbReference type="NCBI Taxonomy" id="2793077"/>
    <lineage>
        <taxon>Bacteria</taxon>
        <taxon>Pseudomonadati</taxon>
        <taxon>Pseudomonadota</taxon>
        <taxon>Betaproteobacteria</taxon>
        <taxon>Burkholderiales</taxon>
        <taxon>Burkholderiaceae</taxon>
        <taxon>Paraburkholderia</taxon>
    </lineage>
</organism>
<comment type="caution">
    <text evidence="1">The sequence shown here is derived from an EMBL/GenBank/DDBJ whole genome shotgun (WGS) entry which is preliminary data.</text>
</comment>
<sequence length="63" mass="6916">MSERKVRMIVRVMPSAQDAMQMASRGIAAGKLSSHDAQTVERCINGNRIIPADVLHRVKQGAK</sequence>
<keyword evidence="2" id="KW-1185">Reference proteome</keyword>
<evidence type="ECO:0000313" key="1">
    <source>
        <dbReference type="EMBL" id="CAE6714297.1"/>
    </source>
</evidence>
<evidence type="ECO:0000313" key="2">
    <source>
        <dbReference type="Proteomes" id="UP000672526"/>
    </source>
</evidence>
<evidence type="ECO:0008006" key="3">
    <source>
        <dbReference type="Google" id="ProtNLM"/>
    </source>
</evidence>
<protein>
    <recommendedName>
        <fullName evidence="3">Antitoxin VbhA domain-containing protein</fullName>
    </recommendedName>
</protein>
<accession>A0ABM8QTC0</accession>
<proteinExistence type="predicted"/>
<dbReference type="RefSeq" id="WP_211610188.1">
    <property type="nucleotide sequence ID" value="NZ_CAJNBK010000002.1"/>
</dbReference>
<reference evidence="1 2" key="1">
    <citation type="submission" date="2021-02" db="EMBL/GenBank/DDBJ databases">
        <authorList>
            <person name="Vanwijnsberghe S."/>
        </authorList>
    </citation>
    <scope>NUCLEOTIDE SEQUENCE [LARGE SCALE GENOMIC DNA]</scope>
    <source>
        <strain evidence="1 2">LMG 31837</strain>
    </source>
</reference>